<dbReference type="EMBL" id="FOZK01000003">
    <property type="protein sequence ID" value="SFS08498.1"/>
    <property type="molecule type" value="Genomic_DNA"/>
</dbReference>
<evidence type="ECO:0000313" key="3">
    <source>
        <dbReference type="Proteomes" id="UP000199062"/>
    </source>
</evidence>
<feature type="transmembrane region" description="Helical" evidence="1">
    <location>
        <begin position="163"/>
        <end position="185"/>
    </location>
</feature>
<accession>A0A1I6LYM0</accession>
<feature type="transmembrane region" description="Helical" evidence="1">
    <location>
        <begin position="12"/>
        <end position="31"/>
    </location>
</feature>
<organism evidence="2 3">
    <name type="scientific">Halomicrobium zhouii</name>
    <dbReference type="NCBI Taxonomy" id="767519"/>
    <lineage>
        <taxon>Archaea</taxon>
        <taxon>Methanobacteriati</taxon>
        <taxon>Methanobacteriota</taxon>
        <taxon>Stenosarchaea group</taxon>
        <taxon>Halobacteria</taxon>
        <taxon>Halobacteriales</taxon>
        <taxon>Haloarculaceae</taxon>
        <taxon>Halomicrobium</taxon>
    </lineage>
</organism>
<keyword evidence="3" id="KW-1185">Reference proteome</keyword>
<sequence>MELQVRDRIPSLTALLTIVSLALVVGAVRGYVPAAVLPRAPEVVLDAIPPVNAAISALAIVVVLSGLRAIKRGNVDRHRRLMLTGFGLFLAFLVLYLYRVSLVGPTHFAGPGWVETSLYLPILVVHMGLAIVCLPLLYYVLLLAYSYPVAELPATNHPRVGRVAAVLWLVSFALGIVVYLLLYVVY</sequence>
<keyword evidence="1" id="KW-0472">Membrane</keyword>
<feature type="transmembrane region" description="Helical" evidence="1">
    <location>
        <begin position="51"/>
        <end position="69"/>
    </location>
</feature>
<gene>
    <name evidence="2" type="ORF">SAMN05216559_3442</name>
</gene>
<proteinExistence type="predicted"/>
<dbReference type="InterPro" id="IPR007352">
    <property type="entry name" value="DUF420"/>
</dbReference>
<name>A0A1I6LYM0_9EURY</name>
<keyword evidence="1" id="KW-1133">Transmembrane helix</keyword>
<dbReference type="AlphaFoldDB" id="A0A1I6LYM0"/>
<dbReference type="STRING" id="767519.SAMN05216559_3442"/>
<reference evidence="2 3" key="1">
    <citation type="submission" date="2016-10" db="EMBL/GenBank/DDBJ databases">
        <authorList>
            <person name="de Groot N.N."/>
        </authorList>
    </citation>
    <scope>NUCLEOTIDE SEQUENCE [LARGE SCALE GENOMIC DNA]</scope>
    <source>
        <strain evidence="2 3">CGMCC 1.10457</strain>
    </source>
</reference>
<dbReference type="PANTHER" id="PTHR37692:SF1">
    <property type="entry name" value="DUF420 DOMAIN-CONTAINING PROTEIN"/>
    <property type="match status" value="1"/>
</dbReference>
<dbReference type="PANTHER" id="PTHR37692">
    <property type="entry name" value="HYPOTHETICAL MEMBRANE SPANNING PROTEIN"/>
    <property type="match status" value="1"/>
</dbReference>
<feature type="transmembrane region" description="Helical" evidence="1">
    <location>
        <begin position="81"/>
        <end position="98"/>
    </location>
</feature>
<dbReference type="Pfam" id="PF04238">
    <property type="entry name" value="DUF420"/>
    <property type="match status" value="1"/>
</dbReference>
<dbReference type="RefSeq" id="WP_089817961.1">
    <property type="nucleotide sequence ID" value="NZ_FOZK01000003.1"/>
</dbReference>
<evidence type="ECO:0000256" key="1">
    <source>
        <dbReference type="SAM" id="Phobius"/>
    </source>
</evidence>
<evidence type="ECO:0000313" key="2">
    <source>
        <dbReference type="EMBL" id="SFS08498.1"/>
    </source>
</evidence>
<dbReference type="Proteomes" id="UP000199062">
    <property type="component" value="Unassembled WGS sequence"/>
</dbReference>
<keyword evidence="1" id="KW-0812">Transmembrane</keyword>
<feature type="transmembrane region" description="Helical" evidence="1">
    <location>
        <begin position="118"/>
        <end position="142"/>
    </location>
</feature>
<protein>
    <submittedName>
        <fullName evidence="2">Putative membrane protein</fullName>
    </submittedName>
</protein>
<dbReference type="OrthoDB" id="202206at2157"/>